<dbReference type="PANTHER" id="PTHR10943:SF1">
    <property type="entry name" value="26S PROTEASOME NON-ATPASE REGULATORY SUBUNIT 2"/>
    <property type="match status" value="1"/>
</dbReference>
<dbReference type="OrthoDB" id="10252509at2759"/>
<reference evidence="9 10" key="1">
    <citation type="journal article" date="2016" name="Sci. Rep.">
        <title>The Dendrobium catenatum Lindl. genome sequence provides insights into polysaccharide synthase, floral development and adaptive evolution.</title>
        <authorList>
            <person name="Zhang G.Q."/>
            <person name="Xu Q."/>
            <person name="Bian C."/>
            <person name="Tsai W.C."/>
            <person name="Yeh C.M."/>
            <person name="Liu K.W."/>
            <person name="Yoshida K."/>
            <person name="Zhang L.S."/>
            <person name="Chang S.B."/>
            <person name="Chen F."/>
            <person name="Shi Y."/>
            <person name="Su Y.Y."/>
            <person name="Zhang Y.Q."/>
            <person name="Chen L.J."/>
            <person name="Yin Y."/>
            <person name="Lin M."/>
            <person name="Huang H."/>
            <person name="Deng H."/>
            <person name="Wang Z.W."/>
            <person name="Zhu S.L."/>
            <person name="Zhao X."/>
            <person name="Deng C."/>
            <person name="Niu S.C."/>
            <person name="Huang J."/>
            <person name="Wang M."/>
            <person name="Liu G.H."/>
            <person name="Yang H.J."/>
            <person name="Xiao X.J."/>
            <person name="Hsiao Y.Y."/>
            <person name="Wu W.L."/>
            <person name="Chen Y.Y."/>
            <person name="Mitsuda N."/>
            <person name="Ohme-Takagi M."/>
            <person name="Luo Y.B."/>
            <person name="Van de Peer Y."/>
            <person name="Liu Z.J."/>
        </authorList>
    </citation>
    <scope>NUCLEOTIDE SEQUENCE [LARGE SCALE GENOMIC DNA]</scope>
    <source>
        <tissue evidence="9">The whole plant</tissue>
    </source>
</reference>
<dbReference type="InterPro" id="IPR011989">
    <property type="entry name" value="ARM-like"/>
</dbReference>
<sequence>MTADQNPSSSTAPEQASKPPPKDLKKKKEDKKDEDLSDEDLALKQQLELYVERVQDDNPGVQRLALESMRQEIRSATSSMTSVPKPLKFLRPHYGKLKAYFETMIDSDLKKYLADILSVLALTMAAEGERESLKYRLLGSEGDIGSWGHEYVRNLAGEISQEFAKRQYDDLPIDALMELVQQIVAFHMKHNAEPEAVDLLMEVEDLDLLVEHVDSTNYKRTCLYLTSSSSYLPSPDDILALDIAYTIYMKFEDLASSLRIALLLDNIQYVKQIFTSTNDPLLKKQFSYICAHHGIALELDEEWVPDEEEREVLQDIANNAKLSEGYLTLARDIEVMEPKSPEDIYKAHLIDGRASASSSLDSARQNLAATFVNAFVNAGFGQDKLMTVPSEPTSSGTSSPSWLFKNKDHGKASAAASLGMILLWDVDSGLAQIDKFLHSNDNHVVAGALLGVGIVNCGIRNDCDPALALLGDFIEKDDTIIRIGAILGLGIAYAGTNKDELRVRLTTILGDSKSPLEVLVFSAITLGLVHVGSCNEYIAQTIILAIMERSESELSEPLTRLLPVALGLLYLGKQDSVEATAEVSKTFNEKIRKYCDVILLSLAYAGTGNVLKVQKLLGYCAQHLDKGEVHQGPAVLGIALVAMAEELGLEMSIRSLEHLLQYGEQNIRRAVPLALGILCISNPKVNVMDTLSRLSHDADTDVSMAAIISLGLIGAGTNNARIASMLRNLSSYYYKEAGHLFCVRIAQGLVHLGKGLLTLSPYHSDRFLLSPTALAGIVTVLHACLDMKSVILGKYHYMFYILALAMHPRMLMTVDENLKPLSVTVRVGQAVDVVGQAGRPKTITGFQTHSTPVLLAAGERAELATEKYIPLTPVLEGFVILKENPEYQDDH</sequence>
<evidence type="ECO:0000256" key="2">
    <source>
        <dbReference type="ARBA" id="ARBA00022737"/>
    </source>
</evidence>
<dbReference type="PIRSF" id="PIRSF015965">
    <property type="entry name" value="26S_Psome_Rpn1"/>
    <property type="match status" value="1"/>
</dbReference>
<dbReference type="Pfam" id="PF01851">
    <property type="entry name" value="PC_rep"/>
    <property type="match status" value="1"/>
</dbReference>
<dbReference type="GO" id="GO:0008540">
    <property type="term" value="C:proteasome regulatory particle, base subcomplex"/>
    <property type="evidence" value="ECO:0007669"/>
    <property type="project" value="UniProtKB-UniRule"/>
</dbReference>
<dbReference type="AlphaFoldDB" id="A0A2I0X6A4"/>
<dbReference type="FunFam" id="1.25.10.10:FF:000084">
    <property type="entry name" value="26S proteasome non-ATPase regulatory subunit 2 homolog"/>
    <property type="match status" value="1"/>
</dbReference>
<dbReference type="GO" id="GO:0034515">
    <property type="term" value="C:proteasome storage granule"/>
    <property type="evidence" value="ECO:0007669"/>
    <property type="project" value="TreeGrafter"/>
</dbReference>
<evidence type="ECO:0000256" key="5">
    <source>
        <dbReference type="PIRNR" id="PIRNR015965"/>
    </source>
</evidence>
<name>A0A2I0X6A4_9ASPA</name>
<evidence type="ECO:0000256" key="3">
    <source>
        <dbReference type="ARBA" id="ARBA00022843"/>
    </source>
</evidence>
<evidence type="ECO:0000313" key="10">
    <source>
        <dbReference type="Proteomes" id="UP000233837"/>
    </source>
</evidence>
<dbReference type="Gene3D" id="1.25.10.10">
    <property type="entry name" value="Leucine-rich Repeat Variant"/>
    <property type="match status" value="1"/>
</dbReference>
<organism evidence="9 10">
    <name type="scientific">Dendrobium catenatum</name>
    <dbReference type="NCBI Taxonomy" id="906689"/>
    <lineage>
        <taxon>Eukaryota</taxon>
        <taxon>Viridiplantae</taxon>
        <taxon>Streptophyta</taxon>
        <taxon>Embryophyta</taxon>
        <taxon>Tracheophyta</taxon>
        <taxon>Spermatophyta</taxon>
        <taxon>Magnoliopsida</taxon>
        <taxon>Liliopsida</taxon>
        <taxon>Asparagales</taxon>
        <taxon>Orchidaceae</taxon>
        <taxon>Epidendroideae</taxon>
        <taxon>Malaxideae</taxon>
        <taxon>Dendrobiinae</taxon>
        <taxon>Dendrobium</taxon>
    </lineage>
</organism>
<evidence type="ECO:0000256" key="4">
    <source>
        <dbReference type="ARBA" id="ARBA00022942"/>
    </source>
</evidence>
<dbReference type="GO" id="GO:0042176">
    <property type="term" value="P:regulation of protein catabolic process"/>
    <property type="evidence" value="ECO:0007669"/>
    <property type="project" value="InterPro"/>
</dbReference>
<gene>
    <name evidence="9" type="primary">RPN1A</name>
    <name evidence="9" type="ORF">MA16_Dca022017</name>
</gene>
<accession>A0A2I0X6A4</accession>
<dbReference type="Proteomes" id="UP000233837">
    <property type="component" value="Unassembled WGS sequence"/>
</dbReference>
<feature type="compositionally biased region" description="Basic and acidic residues" evidence="6">
    <location>
        <begin position="20"/>
        <end position="34"/>
    </location>
</feature>
<dbReference type="SUPFAM" id="SSF48371">
    <property type="entry name" value="ARM repeat"/>
    <property type="match status" value="1"/>
</dbReference>
<dbReference type="GO" id="GO:0005634">
    <property type="term" value="C:nucleus"/>
    <property type="evidence" value="ECO:0007669"/>
    <property type="project" value="TreeGrafter"/>
</dbReference>
<feature type="domain" description="26S proteasome non-ATPase regulatory subunit RPN1 C-terminal" evidence="8">
    <location>
        <begin position="834"/>
        <end position="887"/>
    </location>
</feature>
<keyword evidence="3" id="KW-0832">Ubl conjugation</keyword>
<dbReference type="STRING" id="906689.A0A2I0X6A4"/>
<protein>
    <recommendedName>
        <fullName evidence="5">26S proteasome non-ATPase regulatory subunit 2 homolog</fullName>
    </recommendedName>
</protein>
<dbReference type="InterPro" id="IPR016024">
    <property type="entry name" value="ARM-type_fold"/>
</dbReference>
<evidence type="ECO:0000259" key="7">
    <source>
        <dbReference type="Pfam" id="PF17781"/>
    </source>
</evidence>
<comment type="subunit">
    <text evidence="5">Component of the 19S regulatory particle (RP/PA700) base subcomplex of the 26S proteasome. The 26S proteasome is composed of a core protease (CP), known as the 20S proteasome, capped at one or both ends by the 19S regulatory particle (RP/PA700). The RP/PA700 complex is composed of at least 17 different subunits in two subcomplexes, the base and the lid, which form the portions proximal and distal to the 20S proteolytic core, respectively.</text>
</comment>
<evidence type="ECO:0000313" key="9">
    <source>
        <dbReference type="EMBL" id="PKU83437.1"/>
    </source>
</evidence>
<comment type="similarity">
    <text evidence="1 5">Belongs to the proteasome subunit S2 family.</text>
</comment>
<dbReference type="GO" id="GO:0030234">
    <property type="term" value="F:enzyme regulator activity"/>
    <property type="evidence" value="ECO:0007669"/>
    <property type="project" value="UniProtKB-UniRule"/>
</dbReference>
<reference evidence="9 10" key="2">
    <citation type="journal article" date="2017" name="Nature">
        <title>The Apostasia genome and the evolution of orchids.</title>
        <authorList>
            <person name="Zhang G.Q."/>
            <person name="Liu K.W."/>
            <person name="Li Z."/>
            <person name="Lohaus R."/>
            <person name="Hsiao Y.Y."/>
            <person name="Niu S.C."/>
            <person name="Wang J.Y."/>
            <person name="Lin Y.C."/>
            <person name="Xu Q."/>
            <person name="Chen L.J."/>
            <person name="Yoshida K."/>
            <person name="Fujiwara S."/>
            <person name="Wang Z.W."/>
            <person name="Zhang Y.Q."/>
            <person name="Mitsuda N."/>
            <person name="Wang M."/>
            <person name="Liu G.H."/>
            <person name="Pecoraro L."/>
            <person name="Huang H.X."/>
            <person name="Xiao X.J."/>
            <person name="Lin M."/>
            <person name="Wu X.Y."/>
            <person name="Wu W.L."/>
            <person name="Chen Y.Y."/>
            <person name="Chang S.B."/>
            <person name="Sakamoto S."/>
            <person name="Ohme-Takagi M."/>
            <person name="Yagi M."/>
            <person name="Zeng S.J."/>
            <person name="Shen C.Y."/>
            <person name="Yeh C.M."/>
            <person name="Luo Y.B."/>
            <person name="Tsai W.C."/>
            <person name="Van de Peer Y."/>
            <person name="Liu Z.J."/>
        </authorList>
    </citation>
    <scope>NUCLEOTIDE SEQUENCE [LARGE SCALE GENOMIC DNA]</scope>
    <source>
        <tissue evidence="9">The whole plant</tissue>
    </source>
</reference>
<dbReference type="InterPro" id="IPR016643">
    <property type="entry name" value="26S_Psome_Rpn1"/>
</dbReference>
<evidence type="ECO:0000259" key="8">
    <source>
        <dbReference type="Pfam" id="PF18051"/>
    </source>
</evidence>
<proteinExistence type="inferred from homology"/>
<keyword evidence="2" id="KW-0677">Repeat</keyword>
<dbReference type="Pfam" id="PF18051">
    <property type="entry name" value="RPN1_C"/>
    <property type="match status" value="1"/>
</dbReference>
<comment type="function">
    <text evidence="5">Acts as a regulatory subunit of the 26 proteasome which is involved in the ATP-dependent degradation of ubiquitinated proteins.</text>
</comment>
<dbReference type="GO" id="GO:0043161">
    <property type="term" value="P:proteasome-mediated ubiquitin-dependent protein catabolic process"/>
    <property type="evidence" value="ECO:0007669"/>
    <property type="project" value="TreeGrafter"/>
</dbReference>
<evidence type="ECO:0000256" key="6">
    <source>
        <dbReference type="SAM" id="MobiDB-lite"/>
    </source>
</evidence>
<feature type="domain" description="RPN1 N-terminal" evidence="7">
    <location>
        <begin position="47"/>
        <end position="349"/>
    </location>
</feature>
<evidence type="ECO:0000256" key="1">
    <source>
        <dbReference type="ARBA" id="ARBA00005460"/>
    </source>
</evidence>
<dbReference type="EMBL" id="KZ502111">
    <property type="protein sequence ID" value="PKU83437.1"/>
    <property type="molecule type" value="Genomic_DNA"/>
</dbReference>
<dbReference type="InterPro" id="IPR040892">
    <property type="entry name" value="RPN1_N"/>
</dbReference>
<feature type="region of interest" description="Disordered" evidence="6">
    <location>
        <begin position="1"/>
        <end position="39"/>
    </location>
</feature>
<feature type="compositionally biased region" description="Polar residues" evidence="6">
    <location>
        <begin position="1"/>
        <end position="14"/>
    </location>
</feature>
<dbReference type="PANTHER" id="PTHR10943">
    <property type="entry name" value="26S PROTEASOME NON-ATPASE REGULATORY SUBUNIT"/>
    <property type="match status" value="1"/>
</dbReference>
<keyword evidence="10" id="KW-1185">Reference proteome</keyword>
<dbReference type="InterPro" id="IPR041433">
    <property type="entry name" value="RPN1_C"/>
</dbReference>
<dbReference type="Pfam" id="PF17781">
    <property type="entry name" value="RPN1_RPN2_N"/>
    <property type="match status" value="1"/>
</dbReference>
<dbReference type="InterPro" id="IPR002015">
    <property type="entry name" value="Proteasome/cyclosome_rpt"/>
</dbReference>
<keyword evidence="4 5" id="KW-0647">Proteasome</keyword>